<evidence type="ECO:0000313" key="2">
    <source>
        <dbReference type="EMBL" id="QDA56460.1"/>
    </source>
</evidence>
<reference evidence="2 3" key="1">
    <citation type="submission" date="2019-06" db="EMBL/GenBank/DDBJ databases">
        <title>Thermomonas aquatica sp. nov., isolated from an industrial wastewater treatment plant.</title>
        <authorList>
            <person name="Jeon J.H."/>
            <person name="Park D.-S."/>
        </authorList>
    </citation>
    <scope>NUCLEOTIDE SEQUENCE [LARGE SCALE GENOMIC DNA]</scope>
    <source>
        <strain evidence="2 3">SY21</strain>
    </source>
</reference>
<evidence type="ECO:0000256" key="1">
    <source>
        <dbReference type="SAM" id="Phobius"/>
    </source>
</evidence>
<keyword evidence="1" id="KW-0472">Membrane</keyword>
<feature type="transmembrane region" description="Helical" evidence="1">
    <location>
        <begin position="96"/>
        <end position="116"/>
    </location>
</feature>
<keyword evidence="1" id="KW-0812">Transmembrane</keyword>
<accession>A0A5B7ZMW9</accession>
<sequence>MKAWSLALLAVVGAFFIAGLTGSFITDYFGLWHLPGAGFAAALAVVVTTHFASPSHKFRSSCIALLVGAVVAWILIEPYWYPESERYGDLAYQTTHLPFVATLAGGILGLLVAFLLKSKTAA</sequence>
<feature type="transmembrane region" description="Helical" evidence="1">
    <location>
        <begin position="58"/>
        <end position="76"/>
    </location>
</feature>
<organism evidence="2 3">
    <name type="scientific">Thermomonas aquatica</name>
    <dbReference type="NCBI Taxonomy" id="2202149"/>
    <lineage>
        <taxon>Bacteria</taxon>
        <taxon>Pseudomonadati</taxon>
        <taxon>Pseudomonadota</taxon>
        <taxon>Gammaproteobacteria</taxon>
        <taxon>Lysobacterales</taxon>
        <taxon>Lysobacteraceae</taxon>
        <taxon>Thermomonas</taxon>
    </lineage>
</organism>
<dbReference type="Proteomes" id="UP000308149">
    <property type="component" value="Chromosome"/>
</dbReference>
<evidence type="ECO:0000313" key="3">
    <source>
        <dbReference type="Proteomes" id="UP000308149"/>
    </source>
</evidence>
<dbReference type="KEGG" id="thes:FHQ07_03610"/>
<dbReference type="AlphaFoldDB" id="A0A5B7ZMW9"/>
<feature type="transmembrane region" description="Helical" evidence="1">
    <location>
        <begin position="32"/>
        <end position="51"/>
    </location>
</feature>
<dbReference type="RefSeq" id="WP_139715388.1">
    <property type="nucleotide sequence ID" value="NZ_CP040871.1"/>
</dbReference>
<dbReference type="OrthoDB" id="9960392at2"/>
<name>A0A5B7ZMW9_9GAMM</name>
<protein>
    <submittedName>
        <fullName evidence="2">Uncharacterized protein</fullName>
    </submittedName>
</protein>
<dbReference type="EMBL" id="CP040871">
    <property type="protein sequence ID" value="QDA56460.1"/>
    <property type="molecule type" value="Genomic_DNA"/>
</dbReference>
<gene>
    <name evidence="2" type="ORF">FHQ07_03610</name>
</gene>
<keyword evidence="1" id="KW-1133">Transmembrane helix</keyword>
<proteinExistence type="predicted"/>
<keyword evidence="3" id="KW-1185">Reference proteome</keyword>